<dbReference type="InterPro" id="IPR013320">
    <property type="entry name" value="ConA-like_dom_sf"/>
</dbReference>
<dbReference type="SUPFAM" id="SSF49899">
    <property type="entry name" value="Concanavalin A-like lectins/glucanases"/>
    <property type="match status" value="1"/>
</dbReference>
<proteinExistence type="predicted"/>
<organism evidence="1 2">
    <name type="scientific">Massariosphaeria phaeospora</name>
    <dbReference type="NCBI Taxonomy" id="100035"/>
    <lineage>
        <taxon>Eukaryota</taxon>
        <taxon>Fungi</taxon>
        <taxon>Dikarya</taxon>
        <taxon>Ascomycota</taxon>
        <taxon>Pezizomycotina</taxon>
        <taxon>Dothideomycetes</taxon>
        <taxon>Pleosporomycetidae</taxon>
        <taxon>Pleosporales</taxon>
        <taxon>Pleosporales incertae sedis</taxon>
        <taxon>Massariosphaeria</taxon>
    </lineage>
</organism>
<reference evidence="1 2" key="1">
    <citation type="submission" date="2020-01" db="EMBL/GenBank/DDBJ databases">
        <authorList>
            <consortium name="DOE Joint Genome Institute"/>
            <person name="Haridas S."/>
            <person name="Albert R."/>
            <person name="Binder M."/>
            <person name="Bloem J."/>
            <person name="Labutti K."/>
            <person name="Salamov A."/>
            <person name="Andreopoulos B."/>
            <person name="Baker S.E."/>
            <person name="Barry K."/>
            <person name="Bills G."/>
            <person name="Bluhm B.H."/>
            <person name="Cannon C."/>
            <person name="Castanera R."/>
            <person name="Culley D.E."/>
            <person name="Daum C."/>
            <person name="Ezra D."/>
            <person name="Gonzalez J.B."/>
            <person name="Henrissat B."/>
            <person name="Kuo A."/>
            <person name="Liang C."/>
            <person name="Lipzen A."/>
            <person name="Lutzoni F."/>
            <person name="Magnuson J."/>
            <person name="Mondo S."/>
            <person name="Nolan M."/>
            <person name="Ohm R."/>
            <person name="Pangilinan J."/>
            <person name="Park H.-J.H."/>
            <person name="Ramirez L."/>
            <person name="Alfaro M."/>
            <person name="Sun H."/>
            <person name="Tritt A."/>
            <person name="Yoshinaga Y."/>
            <person name="Zwiers L.-H.L."/>
            <person name="Turgeon B.G."/>
            <person name="Goodwin S.B."/>
            <person name="Spatafora J.W."/>
            <person name="Crous P.W."/>
            <person name="Grigoriev I.V."/>
        </authorList>
    </citation>
    <scope>NUCLEOTIDE SEQUENCE [LARGE SCALE GENOMIC DNA]</scope>
    <source>
        <strain evidence="1 2">CBS 611.86</strain>
    </source>
</reference>
<accession>A0A7C8M246</accession>
<gene>
    <name evidence="1" type="ORF">BDV95DRAFT_260879</name>
</gene>
<dbReference type="AlphaFoldDB" id="A0A7C8M246"/>
<dbReference type="Gene3D" id="2.60.120.920">
    <property type="match status" value="1"/>
</dbReference>
<keyword evidence="2" id="KW-1185">Reference proteome</keyword>
<protein>
    <submittedName>
        <fullName evidence="1">Uncharacterized protein</fullName>
    </submittedName>
</protein>
<dbReference type="Proteomes" id="UP000481861">
    <property type="component" value="Unassembled WGS sequence"/>
</dbReference>
<dbReference type="EMBL" id="JAADJZ010000035">
    <property type="protein sequence ID" value="KAF2865281.1"/>
    <property type="molecule type" value="Genomic_DNA"/>
</dbReference>
<evidence type="ECO:0000313" key="2">
    <source>
        <dbReference type="Proteomes" id="UP000481861"/>
    </source>
</evidence>
<dbReference type="InterPro" id="IPR043136">
    <property type="entry name" value="B30.2/SPRY_sf"/>
</dbReference>
<comment type="caution">
    <text evidence="1">The sequence shown here is derived from an EMBL/GenBank/DDBJ whole genome shotgun (WGS) entry which is preliminary data.</text>
</comment>
<evidence type="ECO:0000313" key="1">
    <source>
        <dbReference type="EMBL" id="KAF2865281.1"/>
    </source>
</evidence>
<sequence>MLAIGICRQSTILNEYLELGFKDSCMYQSTGSLVLDPEPNDFHDTASFDRELAAYGEGTTIGCCVNMRHRAVFFTVNGKRVGEYNSRYLVSDPLTQLGEKLRQCNHSQRLHKTRPTYTRAVVSMYNVAHRYGVGGHSCTSKLWRRWFSAIHVRRVLR</sequence>
<name>A0A7C8M246_9PLEO</name>